<feature type="domain" description="Protein kinase" evidence="3">
    <location>
        <begin position="70"/>
        <end position="361"/>
    </location>
</feature>
<evidence type="ECO:0000259" key="3">
    <source>
        <dbReference type="PROSITE" id="PS50011"/>
    </source>
</evidence>
<dbReference type="PROSITE" id="PS50011">
    <property type="entry name" value="PROTEIN_KINASE_DOM"/>
    <property type="match status" value="1"/>
</dbReference>
<dbReference type="GO" id="GO:0005524">
    <property type="term" value="F:ATP binding"/>
    <property type="evidence" value="ECO:0007669"/>
    <property type="project" value="UniProtKB-KW"/>
</dbReference>
<gene>
    <name evidence="4" type="ORF">R3P38DRAFT_828635</name>
</gene>
<dbReference type="EMBL" id="JAWWNJ010000024">
    <property type="protein sequence ID" value="KAK7031811.1"/>
    <property type="molecule type" value="Genomic_DNA"/>
</dbReference>
<dbReference type="Gene3D" id="1.10.510.10">
    <property type="entry name" value="Transferase(Phosphotransferase) domain 1"/>
    <property type="match status" value="1"/>
</dbReference>
<dbReference type="SMART" id="SM00220">
    <property type="entry name" value="S_TKc"/>
    <property type="match status" value="1"/>
</dbReference>
<keyword evidence="5" id="KW-1185">Reference proteome</keyword>
<evidence type="ECO:0000256" key="2">
    <source>
        <dbReference type="ARBA" id="ARBA00022840"/>
    </source>
</evidence>
<dbReference type="GO" id="GO:0004674">
    <property type="term" value="F:protein serine/threonine kinase activity"/>
    <property type="evidence" value="ECO:0007669"/>
    <property type="project" value="TreeGrafter"/>
</dbReference>
<comment type="caution">
    <text evidence="4">The sequence shown here is derived from an EMBL/GenBank/DDBJ whole genome shotgun (WGS) entry which is preliminary data.</text>
</comment>
<keyword evidence="4" id="KW-0808">Transferase</keyword>
<evidence type="ECO:0000256" key="1">
    <source>
        <dbReference type="ARBA" id="ARBA00022741"/>
    </source>
</evidence>
<keyword evidence="2" id="KW-0067">ATP-binding</keyword>
<dbReference type="Proteomes" id="UP001362999">
    <property type="component" value="Unassembled WGS sequence"/>
</dbReference>
<proteinExistence type="predicted"/>
<keyword evidence="1" id="KW-0547">Nucleotide-binding</keyword>
<evidence type="ECO:0000313" key="5">
    <source>
        <dbReference type="Proteomes" id="UP001362999"/>
    </source>
</evidence>
<keyword evidence="4" id="KW-0418">Kinase</keyword>
<dbReference type="PANTHER" id="PTHR24346:SF30">
    <property type="entry name" value="MATERNAL EMBRYONIC LEUCINE ZIPPER KINASE"/>
    <property type="match status" value="1"/>
</dbReference>
<dbReference type="GO" id="GO:0035556">
    <property type="term" value="P:intracellular signal transduction"/>
    <property type="evidence" value="ECO:0007669"/>
    <property type="project" value="TreeGrafter"/>
</dbReference>
<name>A0AAW0C0K8_9AGAR</name>
<evidence type="ECO:0000313" key="4">
    <source>
        <dbReference type="EMBL" id="KAK7031811.1"/>
    </source>
</evidence>
<sequence length="361" mass="41486">MGPTTRFLPLPITSPCKEMTDARSSFIPSEIWWSKHYNLLLSRGYALRKRYHPDWVPTWELPENEGVSPYTFEDSLGLDGEGKLIDAIRTADGVKVVLRHVRRGQEADLSIHFGKILLEEYPHPDNHAVPILDIIDLTEQLMVVMPFLREFDDPPFERLGQVSEALHQFLKGTQYFHERHVAHRDLGPGNLMMDACRIIPDGWHMVNTWCKDDTRLTGITSIPRHSAGRVNYFIIDFGLSTGFPQEMPLEYARDTGVFGQYWRQTPELSDTIPYNPFKVDIWQLGNVMTILLKKYDGLDVFRDLAGKMTAKDPDQRPWIGECLKIFEGIISTIDKDASLQFNENESCASIFCSRICPSHFR</sequence>
<dbReference type="PANTHER" id="PTHR24346">
    <property type="entry name" value="MAP/MICROTUBULE AFFINITY-REGULATING KINASE"/>
    <property type="match status" value="1"/>
</dbReference>
<dbReference type="InterPro" id="IPR000719">
    <property type="entry name" value="Prot_kinase_dom"/>
</dbReference>
<dbReference type="GO" id="GO:0005737">
    <property type="term" value="C:cytoplasm"/>
    <property type="evidence" value="ECO:0007669"/>
    <property type="project" value="TreeGrafter"/>
</dbReference>
<dbReference type="AlphaFoldDB" id="A0AAW0C0K8"/>
<reference evidence="4 5" key="1">
    <citation type="journal article" date="2024" name="J Genomics">
        <title>Draft genome sequencing and assembly of Favolaschia claudopus CIRM-BRFM 2984 isolated from oak limbs.</title>
        <authorList>
            <person name="Navarro D."/>
            <person name="Drula E."/>
            <person name="Chaduli D."/>
            <person name="Cazenave R."/>
            <person name="Ahrendt S."/>
            <person name="Wang J."/>
            <person name="Lipzen A."/>
            <person name="Daum C."/>
            <person name="Barry K."/>
            <person name="Grigoriev I.V."/>
            <person name="Favel A."/>
            <person name="Rosso M.N."/>
            <person name="Martin F."/>
        </authorList>
    </citation>
    <scope>NUCLEOTIDE SEQUENCE [LARGE SCALE GENOMIC DNA]</scope>
    <source>
        <strain evidence="4 5">CIRM-BRFM 2984</strain>
    </source>
</reference>
<accession>A0AAW0C0K8</accession>
<organism evidence="4 5">
    <name type="scientific">Favolaschia claudopus</name>
    <dbReference type="NCBI Taxonomy" id="2862362"/>
    <lineage>
        <taxon>Eukaryota</taxon>
        <taxon>Fungi</taxon>
        <taxon>Dikarya</taxon>
        <taxon>Basidiomycota</taxon>
        <taxon>Agaricomycotina</taxon>
        <taxon>Agaricomycetes</taxon>
        <taxon>Agaricomycetidae</taxon>
        <taxon>Agaricales</taxon>
        <taxon>Marasmiineae</taxon>
        <taxon>Mycenaceae</taxon>
        <taxon>Favolaschia</taxon>
    </lineage>
</organism>
<protein>
    <submittedName>
        <fullName evidence="4">Kinase domain-containing protein</fullName>
    </submittedName>
</protein>
<dbReference type="SUPFAM" id="SSF56112">
    <property type="entry name" value="Protein kinase-like (PK-like)"/>
    <property type="match status" value="1"/>
</dbReference>
<dbReference type="InterPro" id="IPR011009">
    <property type="entry name" value="Kinase-like_dom_sf"/>
</dbReference>
<dbReference type="Pfam" id="PF00069">
    <property type="entry name" value="Pkinase"/>
    <property type="match status" value="1"/>
</dbReference>